<keyword evidence="1" id="KW-0862">Zinc</keyword>
<feature type="compositionally biased region" description="Low complexity" evidence="2">
    <location>
        <begin position="24"/>
        <end position="34"/>
    </location>
</feature>
<dbReference type="SUPFAM" id="SSF57756">
    <property type="entry name" value="Retrovirus zinc finger-like domains"/>
    <property type="match status" value="1"/>
</dbReference>
<evidence type="ECO:0000256" key="2">
    <source>
        <dbReference type="SAM" id="MobiDB-lite"/>
    </source>
</evidence>
<protein>
    <recommendedName>
        <fullName evidence="3">CCHC-type domain-containing protein</fullName>
    </recommendedName>
</protein>
<feature type="domain" description="CCHC-type" evidence="3">
    <location>
        <begin position="224"/>
        <end position="239"/>
    </location>
</feature>
<proteinExistence type="predicted"/>
<dbReference type="GO" id="GO:0008270">
    <property type="term" value="F:zinc ion binding"/>
    <property type="evidence" value="ECO:0007669"/>
    <property type="project" value="UniProtKB-KW"/>
</dbReference>
<dbReference type="GO" id="GO:0003676">
    <property type="term" value="F:nucleic acid binding"/>
    <property type="evidence" value="ECO:0007669"/>
    <property type="project" value="InterPro"/>
</dbReference>
<name>V4LU17_EUTSA</name>
<dbReference type="PROSITE" id="PS50158">
    <property type="entry name" value="ZF_CCHC"/>
    <property type="match status" value="1"/>
</dbReference>
<dbReference type="Gramene" id="ESQ43393">
    <property type="protein sequence ID" value="ESQ43393"/>
    <property type="gene ID" value="EUTSA_v10015630mg"/>
</dbReference>
<dbReference type="AlphaFoldDB" id="V4LU17"/>
<evidence type="ECO:0000259" key="3">
    <source>
        <dbReference type="PROSITE" id="PS50158"/>
    </source>
</evidence>
<gene>
    <name evidence="4" type="ORF">EUTSA_v10015630mg</name>
</gene>
<keyword evidence="5" id="KW-1185">Reference proteome</keyword>
<feature type="region of interest" description="Disordered" evidence="2">
    <location>
        <begin position="253"/>
        <end position="308"/>
    </location>
</feature>
<dbReference type="InterPro" id="IPR036875">
    <property type="entry name" value="Znf_CCHC_sf"/>
</dbReference>
<evidence type="ECO:0000313" key="4">
    <source>
        <dbReference type="EMBL" id="ESQ43393.1"/>
    </source>
</evidence>
<dbReference type="eggNOG" id="KOG1075">
    <property type="taxonomic scope" value="Eukaryota"/>
</dbReference>
<dbReference type="Proteomes" id="UP000030689">
    <property type="component" value="Unassembled WGS sequence"/>
</dbReference>
<organism evidence="4 5">
    <name type="scientific">Eutrema salsugineum</name>
    <name type="common">Saltwater cress</name>
    <name type="synonym">Sisymbrium salsugineum</name>
    <dbReference type="NCBI Taxonomy" id="72664"/>
    <lineage>
        <taxon>Eukaryota</taxon>
        <taxon>Viridiplantae</taxon>
        <taxon>Streptophyta</taxon>
        <taxon>Embryophyta</taxon>
        <taxon>Tracheophyta</taxon>
        <taxon>Spermatophyta</taxon>
        <taxon>Magnoliopsida</taxon>
        <taxon>eudicotyledons</taxon>
        <taxon>Gunneridae</taxon>
        <taxon>Pentapetalae</taxon>
        <taxon>rosids</taxon>
        <taxon>malvids</taxon>
        <taxon>Brassicales</taxon>
        <taxon>Brassicaceae</taxon>
        <taxon>Eutremeae</taxon>
        <taxon>Eutrema</taxon>
    </lineage>
</organism>
<accession>V4LU17</accession>
<dbReference type="InterPro" id="IPR001878">
    <property type="entry name" value="Znf_CCHC"/>
</dbReference>
<feature type="non-terminal residue" evidence="4">
    <location>
        <position position="335"/>
    </location>
</feature>
<dbReference type="EMBL" id="KI517464">
    <property type="protein sequence ID" value="ESQ43393.1"/>
    <property type="molecule type" value="Genomic_DNA"/>
</dbReference>
<dbReference type="Pfam" id="PF14111">
    <property type="entry name" value="DUF4283"/>
    <property type="match status" value="1"/>
</dbReference>
<keyword evidence="1" id="KW-0863">Zinc-finger</keyword>
<dbReference type="PANTHER" id="PTHR31286">
    <property type="entry name" value="GLYCINE-RICH CELL WALL STRUCTURAL PROTEIN 1.8-LIKE"/>
    <property type="match status" value="1"/>
</dbReference>
<dbReference type="KEGG" id="eus:EUTSA_v10015630mg"/>
<feature type="compositionally biased region" description="Pro residues" evidence="2">
    <location>
        <begin position="9"/>
        <end position="23"/>
    </location>
</feature>
<feature type="region of interest" description="Disordered" evidence="2">
    <location>
        <begin position="1"/>
        <end position="34"/>
    </location>
</feature>
<feature type="compositionally biased region" description="Basic residues" evidence="2">
    <location>
        <begin position="281"/>
        <end position="297"/>
    </location>
</feature>
<evidence type="ECO:0000256" key="1">
    <source>
        <dbReference type="PROSITE-ProRule" id="PRU00047"/>
    </source>
</evidence>
<dbReference type="PANTHER" id="PTHR31286:SF181">
    <property type="entry name" value="ZINC KNUCKLE (CCHC-TYPE) FAMILY PROTEIN"/>
    <property type="match status" value="1"/>
</dbReference>
<keyword evidence="1" id="KW-0479">Metal-binding</keyword>
<dbReference type="InterPro" id="IPR025558">
    <property type="entry name" value="DUF4283"/>
</dbReference>
<dbReference type="InterPro" id="IPR040256">
    <property type="entry name" value="At4g02000-like"/>
</dbReference>
<sequence>MAPPDVSSPDPPDPGPPPSPSDPPLQASLPSSDLDGAPVVQAPASILLQTADLWKGHIEAQFHGLTPPPAKIFHDLNPMWGKIGNITIHTIPDTSCLIFIPSIQTREWVLEVGYWQAANCAFSVFPWSPEGNLHIQELQTALTWVVLKNLPPQLYSLDGISLVASAIGEPLHTEKSRLDPFHFGDTKVKVEITLDCSPPDVVIVRDTQGNSVRIHAEYPRLPPKCCNCGKFGHLLNRCPLPLMKKFKGRDTPRVAVASSKTSLVDPPALDGHEEAPPSPSRRNKNTVKRAQARKKSRANSPPPTSEFVVGECINSVSAPVGKDGLPDVPAPNDPV</sequence>
<evidence type="ECO:0000313" key="5">
    <source>
        <dbReference type="Proteomes" id="UP000030689"/>
    </source>
</evidence>
<reference evidence="4 5" key="1">
    <citation type="journal article" date="2013" name="Front. Plant Sci.">
        <title>The Reference Genome of the Halophytic Plant Eutrema salsugineum.</title>
        <authorList>
            <person name="Yang R."/>
            <person name="Jarvis D.E."/>
            <person name="Chen H."/>
            <person name="Beilstein M.A."/>
            <person name="Grimwood J."/>
            <person name="Jenkins J."/>
            <person name="Shu S."/>
            <person name="Prochnik S."/>
            <person name="Xin M."/>
            <person name="Ma C."/>
            <person name="Schmutz J."/>
            <person name="Wing R.A."/>
            <person name="Mitchell-Olds T."/>
            <person name="Schumaker K.S."/>
            <person name="Wang X."/>
        </authorList>
    </citation>
    <scope>NUCLEOTIDE SEQUENCE [LARGE SCALE GENOMIC DNA]</scope>
</reference>